<dbReference type="EMBL" id="CVRI01000070">
    <property type="protein sequence ID" value="CRL07359.1"/>
    <property type="molecule type" value="Genomic_DNA"/>
</dbReference>
<gene>
    <name evidence="1" type="ORF">CLUMA_CG020337</name>
</gene>
<name>A0A1J1J4P3_9DIPT</name>
<keyword evidence="2" id="KW-1185">Reference proteome</keyword>
<reference evidence="1 2" key="1">
    <citation type="submission" date="2015-04" db="EMBL/GenBank/DDBJ databases">
        <authorList>
            <person name="Syromyatnikov M.Y."/>
            <person name="Popov V.N."/>
        </authorList>
    </citation>
    <scope>NUCLEOTIDE SEQUENCE [LARGE SCALE GENOMIC DNA]</scope>
</reference>
<protein>
    <submittedName>
        <fullName evidence="1">CLUMA_CG020337, isoform A</fullName>
    </submittedName>
</protein>
<proteinExistence type="predicted"/>
<dbReference type="Proteomes" id="UP000183832">
    <property type="component" value="Unassembled WGS sequence"/>
</dbReference>
<sequence>MSQEFLSHTFGYSSSMGDSECSFCVSLIRCRGRRMRDGSLKLHSFYALQFSYSIHMKFPLRVNIYWYYLNMLRGCNFRDVSLKEFPITCKAKQDFRLRSVLIKSLFVQLNFIFLHYMLQVSFNLHHKGSSLLLRNKYSGTYLLQNSQTDFDVSGREK</sequence>
<dbReference type="AlphaFoldDB" id="A0A1J1J4P3"/>
<organism evidence="1 2">
    <name type="scientific">Clunio marinus</name>
    <dbReference type="NCBI Taxonomy" id="568069"/>
    <lineage>
        <taxon>Eukaryota</taxon>
        <taxon>Metazoa</taxon>
        <taxon>Ecdysozoa</taxon>
        <taxon>Arthropoda</taxon>
        <taxon>Hexapoda</taxon>
        <taxon>Insecta</taxon>
        <taxon>Pterygota</taxon>
        <taxon>Neoptera</taxon>
        <taxon>Endopterygota</taxon>
        <taxon>Diptera</taxon>
        <taxon>Nematocera</taxon>
        <taxon>Chironomoidea</taxon>
        <taxon>Chironomidae</taxon>
        <taxon>Clunio</taxon>
    </lineage>
</organism>
<evidence type="ECO:0000313" key="1">
    <source>
        <dbReference type="EMBL" id="CRL07359.1"/>
    </source>
</evidence>
<evidence type="ECO:0000313" key="2">
    <source>
        <dbReference type="Proteomes" id="UP000183832"/>
    </source>
</evidence>
<accession>A0A1J1J4P3</accession>